<dbReference type="GO" id="GO:0022625">
    <property type="term" value="C:cytosolic large ribosomal subunit"/>
    <property type="evidence" value="ECO:0007669"/>
    <property type="project" value="InterPro"/>
</dbReference>
<evidence type="ECO:0000313" key="6">
    <source>
        <dbReference type="Proteomes" id="UP000031056"/>
    </source>
</evidence>
<dbReference type="GO" id="GO:0003723">
    <property type="term" value="F:RNA binding"/>
    <property type="evidence" value="ECO:0007669"/>
    <property type="project" value="InterPro"/>
</dbReference>
<sequence length="172" mass="20176">MTNEQRVKRLASDILNCGKSKIWLDINEVERLNQVSTRDQVRQLIKDNVIIMKLDKHNSRGRFRIRMAAKKKGRHMGIGKRVGTANARMPKKDLWMKKIRAMRAMLKEMRAEGTISKEEFRVFYMQAKGNLFKHRFYMRDYIMKKKGEEERARELTGQAEALSISNNNAVSS</sequence>
<dbReference type="PANTHER" id="PTHR10722">
    <property type="entry name" value="60S RIBOSOMAL PROTEIN L19"/>
    <property type="match status" value="1"/>
</dbReference>
<organism evidence="5 6">
    <name type="scientific">Ordospora colligata OC4</name>
    <dbReference type="NCBI Taxonomy" id="1354746"/>
    <lineage>
        <taxon>Eukaryota</taxon>
        <taxon>Fungi</taxon>
        <taxon>Fungi incertae sedis</taxon>
        <taxon>Microsporidia</taxon>
        <taxon>Ordosporidae</taxon>
        <taxon>Ordospora</taxon>
    </lineage>
</organism>
<dbReference type="VEuPathDB" id="MicrosporidiaDB:M896_070090"/>
<dbReference type="FunFam" id="1.10.1650.10:FF:000001">
    <property type="entry name" value="Ribosomal protein L19"/>
    <property type="match status" value="1"/>
</dbReference>
<dbReference type="SMART" id="SM01416">
    <property type="entry name" value="Ribosomal_L19e"/>
    <property type="match status" value="1"/>
</dbReference>
<dbReference type="Pfam" id="PF25476">
    <property type="entry name" value="Ribosomal_L19e_C"/>
    <property type="match status" value="1"/>
</dbReference>
<dbReference type="GO" id="GO:0006412">
    <property type="term" value="P:translation"/>
    <property type="evidence" value="ECO:0007669"/>
    <property type="project" value="InterPro"/>
</dbReference>
<dbReference type="NCBIfam" id="NF006343">
    <property type="entry name" value="PRK08570.1"/>
    <property type="match status" value="1"/>
</dbReference>
<dbReference type="AlphaFoldDB" id="A0A0B2UJC0"/>
<dbReference type="Gene3D" id="1.10.1650.10">
    <property type="match status" value="1"/>
</dbReference>
<dbReference type="InParanoid" id="A0A0B2UJC0"/>
<dbReference type="HOGENOM" id="CLU_083919_1_1_1"/>
<dbReference type="Gene3D" id="1.10.1200.240">
    <property type="match status" value="1"/>
</dbReference>
<reference evidence="5 6" key="1">
    <citation type="journal article" date="2014" name="MBio">
        <title>The Ordospora colligata genome; evolution of extreme reduction in microsporidia and host-to-parasite horizontal gene transfer.</title>
        <authorList>
            <person name="Pombert J.-F."/>
            <person name="Haag K.L."/>
            <person name="Beidas S."/>
            <person name="Ebert D."/>
            <person name="Keeling P.J."/>
        </authorList>
    </citation>
    <scope>NUCLEOTIDE SEQUENCE [LARGE SCALE GENOMIC DNA]</scope>
    <source>
        <strain evidence="5 6">OC4</strain>
    </source>
</reference>
<evidence type="ECO:0000256" key="3">
    <source>
        <dbReference type="ARBA" id="ARBA00023274"/>
    </source>
</evidence>
<feature type="domain" description="Large ribosomal subunit protein eL19" evidence="4">
    <location>
        <begin position="3"/>
        <end position="146"/>
    </location>
</feature>
<accession>A0A0B2UJC0</accession>
<gene>
    <name evidence="5" type="ORF">M896_070090</name>
</gene>
<dbReference type="GeneID" id="26261978"/>
<dbReference type="FunCoup" id="A0A0B2UJC0">
    <property type="interactions" value="214"/>
</dbReference>
<dbReference type="EMBL" id="JOKQ01000007">
    <property type="protein sequence ID" value="KHN69443.1"/>
    <property type="molecule type" value="Genomic_DNA"/>
</dbReference>
<dbReference type="InterPro" id="IPR015972">
    <property type="entry name" value="Ribosomal_eL19_dom1"/>
</dbReference>
<keyword evidence="3" id="KW-0687">Ribonucleoprotein</keyword>
<protein>
    <submittedName>
        <fullName evidence="5">Ribosomal protein L19</fullName>
    </submittedName>
</protein>
<name>A0A0B2UJC0_9MICR</name>
<dbReference type="InterPro" id="IPR039547">
    <property type="entry name" value="Ribosomal_eL19"/>
</dbReference>
<dbReference type="InterPro" id="IPR035970">
    <property type="entry name" value="60S_ribosomal_eL19_sf"/>
</dbReference>
<dbReference type="InterPro" id="IPR057260">
    <property type="entry name" value="Ribosomal_L19e_C"/>
</dbReference>
<proteinExistence type="inferred from homology"/>
<keyword evidence="2 5" id="KW-0689">Ribosomal protein</keyword>
<dbReference type="OrthoDB" id="5407653at2759"/>
<evidence type="ECO:0000313" key="5">
    <source>
        <dbReference type="EMBL" id="KHN69443.1"/>
    </source>
</evidence>
<comment type="similarity">
    <text evidence="1">Belongs to the eukaryotic ribosomal protein eL19 family.</text>
</comment>
<dbReference type="Pfam" id="PF01280">
    <property type="entry name" value="Ribosomal_L19e"/>
    <property type="match status" value="1"/>
</dbReference>
<dbReference type="RefSeq" id="XP_014563485.1">
    <property type="nucleotide sequence ID" value="XM_014707999.1"/>
</dbReference>
<dbReference type="InterPro" id="IPR000196">
    <property type="entry name" value="Ribosomal_eL19_dom"/>
</dbReference>
<dbReference type="SUPFAM" id="SSF48140">
    <property type="entry name" value="Ribosomal protein L19 (L19e)"/>
    <property type="match status" value="1"/>
</dbReference>
<dbReference type="GO" id="GO:0003735">
    <property type="term" value="F:structural constituent of ribosome"/>
    <property type="evidence" value="ECO:0007669"/>
    <property type="project" value="InterPro"/>
</dbReference>
<evidence type="ECO:0000259" key="4">
    <source>
        <dbReference type="SMART" id="SM01416"/>
    </source>
</evidence>
<dbReference type="InterPro" id="IPR057259">
    <property type="entry name" value="Ribosomal_L19e"/>
</dbReference>
<comment type="caution">
    <text evidence="5">The sequence shown here is derived from an EMBL/GenBank/DDBJ whole genome shotgun (WGS) entry which is preliminary data.</text>
</comment>
<evidence type="ECO:0000256" key="2">
    <source>
        <dbReference type="ARBA" id="ARBA00022980"/>
    </source>
</evidence>
<evidence type="ECO:0000256" key="1">
    <source>
        <dbReference type="ARBA" id="ARBA00011082"/>
    </source>
</evidence>
<dbReference type="STRING" id="1354746.A0A0B2UJC0"/>
<dbReference type="HAMAP" id="MF_01475">
    <property type="entry name" value="Ribosomal_eL19"/>
    <property type="match status" value="1"/>
</dbReference>
<keyword evidence="6" id="KW-1185">Reference proteome</keyword>
<dbReference type="Proteomes" id="UP000031056">
    <property type="component" value="Unassembled WGS sequence"/>
</dbReference>